<dbReference type="AlphaFoldDB" id="A0ABD3QQ52"/>
<protein>
    <recommendedName>
        <fullName evidence="2">DDE-1 domain-containing protein</fullName>
    </recommendedName>
</protein>
<accession>A0ABD3QQ52</accession>
<dbReference type="InterPro" id="IPR029000">
    <property type="entry name" value="Cyclophilin-like_dom_sf"/>
</dbReference>
<dbReference type="Gene3D" id="2.40.100.10">
    <property type="entry name" value="Cyclophilin-like"/>
    <property type="match status" value="1"/>
</dbReference>
<name>A0ABD3QQ52_9STRA</name>
<dbReference type="Proteomes" id="UP001516023">
    <property type="component" value="Unassembled WGS sequence"/>
</dbReference>
<dbReference type="Pfam" id="PF03184">
    <property type="entry name" value="DDE_1"/>
    <property type="match status" value="1"/>
</dbReference>
<evidence type="ECO:0000256" key="1">
    <source>
        <dbReference type="SAM" id="Coils"/>
    </source>
</evidence>
<evidence type="ECO:0000259" key="2">
    <source>
        <dbReference type="Pfam" id="PF03184"/>
    </source>
</evidence>
<sequence length="778" mass="87919">MSHKVSCLQACAFVGISQVYYTPFKKVLKKLDDLENEHEFIPFKINGAARKIHPGRPSIHDSHAACFPHSETNLSKQEKRPHCTKRVGLSHQVTTHTAPKNFPETEEESRHFIEFLKEKVASRDPEDIINMDQTPIPFSFHARRSLEMNGSRTVHIHSSTAHTKQVTLAVTVDASGKMLPPFLVFQGAPNGWIDREFQTYPDHGHYACQKEAWMDEELMNNWIDLILIPWKNSKAPGIILLLILDIGRPVDVGVNKTLKARMREKLEDWMLEGEGIANGVAKEPPLHLIAEIVLCLHAELLLLVLLFVQSHYQSLASAQEATDSETNTKLTQPSRSLDILEAEARTARELSYAAAALQKDLAACQSRVQSIQKAFQNLYSTHLANVDGLRKCKEGMLGAQELEELEAKLGKLDDKVDPELLAEAQRKEDDTKRKLRDEELASKHKELILSLERQVRQLRLREKAWERTISELVARRDLLERREGAWERTIGELMGEVEVREKRESWWKNMKAEMESRIGALSRIGVLERFGPGPHYISIVVNLDDEQDPSSDSSHREFILELAPLDLMPHSIHLFLSQIAEGYWSRGTPAIVINPGHVLQACPHPCLESVSLGGKYPGDPYFEMKRAGIDSVSFQEYNPRYRHEKYTVGWAGRPHSGPEFYINLLNNTLDHGPVEIRKKELGDKYLDYVRETLGGEIDEKVLEPDPCFGKVIKGFDVVDKIAERMTWASLPSKEDDRGGRLDGHLLVRPVEIVSVSILDSLGTKGGGDAASKEGHNEL</sequence>
<keyword evidence="4" id="KW-1185">Reference proteome</keyword>
<dbReference type="InterPro" id="IPR004875">
    <property type="entry name" value="DDE_SF_endonuclease_dom"/>
</dbReference>
<proteinExistence type="predicted"/>
<evidence type="ECO:0000313" key="4">
    <source>
        <dbReference type="Proteomes" id="UP001516023"/>
    </source>
</evidence>
<feature type="domain" description="DDE-1" evidence="2">
    <location>
        <begin position="165"/>
        <end position="245"/>
    </location>
</feature>
<evidence type="ECO:0000313" key="3">
    <source>
        <dbReference type="EMBL" id="KAL3801341.1"/>
    </source>
</evidence>
<reference evidence="3 4" key="1">
    <citation type="journal article" date="2020" name="G3 (Bethesda)">
        <title>Improved Reference Genome for Cyclotella cryptica CCMP332, a Model for Cell Wall Morphogenesis, Salinity Adaptation, and Lipid Production in Diatoms (Bacillariophyta).</title>
        <authorList>
            <person name="Roberts W.R."/>
            <person name="Downey K.M."/>
            <person name="Ruck E.C."/>
            <person name="Traller J.C."/>
            <person name="Alverson A.J."/>
        </authorList>
    </citation>
    <scope>NUCLEOTIDE SEQUENCE [LARGE SCALE GENOMIC DNA]</scope>
    <source>
        <strain evidence="3 4">CCMP332</strain>
    </source>
</reference>
<comment type="caution">
    <text evidence="3">The sequence shown here is derived from an EMBL/GenBank/DDBJ whole genome shotgun (WGS) entry which is preliminary data.</text>
</comment>
<organism evidence="3 4">
    <name type="scientific">Cyclotella cryptica</name>
    <dbReference type="NCBI Taxonomy" id="29204"/>
    <lineage>
        <taxon>Eukaryota</taxon>
        <taxon>Sar</taxon>
        <taxon>Stramenopiles</taxon>
        <taxon>Ochrophyta</taxon>
        <taxon>Bacillariophyta</taxon>
        <taxon>Coscinodiscophyceae</taxon>
        <taxon>Thalassiosirophycidae</taxon>
        <taxon>Stephanodiscales</taxon>
        <taxon>Stephanodiscaceae</taxon>
        <taxon>Cyclotella</taxon>
    </lineage>
</organism>
<keyword evidence="1" id="KW-0175">Coiled coil</keyword>
<dbReference type="EMBL" id="JABMIG020000027">
    <property type="protein sequence ID" value="KAL3801341.1"/>
    <property type="molecule type" value="Genomic_DNA"/>
</dbReference>
<gene>
    <name evidence="3" type="ORF">HJC23_006951</name>
</gene>
<feature type="coiled-coil region" evidence="1">
    <location>
        <begin position="421"/>
        <end position="482"/>
    </location>
</feature>